<feature type="domain" description="IclR-ED" evidence="5">
    <location>
        <begin position="72"/>
        <end position="250"/>
    </location>
</feature>
<dbReference type="Pfam" id="PF01614">
    <property type="entry name" value="IclR_C"/>
    <property type="match status" value="1"/>
</dbReference>
<keyword evidence="7" id="KW-1185">Reference proteome</keyword>
<dbReference type="GO" id="GO:0003677">
    <property type="term" value="F:DNA binding"/>
    <property type="evidence" value="ECO:0007669"/>
    <property type="project" value="UniProtKB-KW"/>
</dbReference>
<dbReference type="GO" id="GO:0003700">
    <property type="term" value="F:DNA-binding transcription factor activity"/>
    <property type="evidence" value="ECO:0007669"/>
    <property type="project" value="TreeGrafter"/>
</dbReference>
<evidence type="ECO:0000259" key="5">
    <source>
        <dbReference type="PROSITE" id="PS51078"/>
    </source>
</evidence>
<evidence type="ECO:0000313" key="6">
    <source>
        <dbReference type="EMBL" id="AWI29553.1"/>
    </source>
</evidence>
<proteinExistence type="predicted"/>
<dbReference type="InterPro" id="IPR036388">
    <property type="entry name" value="WH-like_DNA-bd_sf"/>
</dbReference>
<dbReference type="SUPFAM" id="SSF46785">
    <property type="entry name" value="Winged helix' DNA-binding domain"/>
    <property type="match status" value="1"/>
</dbReference>
<dbReference type="Gene3D" id="3.30.450.40">
    <property type="match status" value="1"/>
</dbReference>
<gene>
    <name evidence="6" type="ORF">DDW44_12745</name>
</gene>
<reference evidence="6 7" key="1">
    <citation type="submission" date="2018-05" db="EMBL/GenBank/DDBJ databases">
        <title>Complete genome sequence of sponge-derived Streptomyces sp. HNM0039.</title>
        <authorList>
            <person name="Huang X."/>
            <person name="Zhou S."/>
        </authorList>
    </citation>
    <scope>NUCLEOTIDE SEQUENCE [LARGE SCALE GENOMIC DNA]</scope>
    <source>
        <strain evidence="6 7">HNM0039</strain>
    </source>
</reference>
<dbReference type="PANTHER" id="PTHR30136:SF24">
    <property type="entry name" value="HTH-TYPE TRANSCRIPTIONAL REPRESSOR ALLR"/>
    <property type="match status" value="1"/>
</dbReference>
<dbReference type="InterPro" id="IPR005471">
    <property type="entry name" value="Tscrpt_reg_IclR_N"/>
</dbReference>
<dbReference type="PANTHER" id="PTHR30136">
    <property type="entry name" value="HELIX-TURN-HELIX TRANSCRIPTIONAL REGULATOR, ICLR FAMILY"/>
    <property type="match status" value="1"/>
</dbReference>
<dbReference type="KEGG" id="stir:DDW44_12745"/>
<evidence type="ECO:0000256" key="3">
    <source>
        <dbReference type="ARBA" id="ARBA00023163"/>
    </source>
</evidence>
<evidence type="ECO:0000256" key="2">
    <source>
        <dbReference type="ARBA" id="ARBA00023125"/>
    </source>
</evidence>
<accession>A0A2S1ST37</accession>
<dbReference type="GO" id="GO:0045892">
    <property type="term" value="P:negative regulation of DNA-templated transcription"/>
    <property type="evidence" value="ECO:0007669"/>
    <property type="project" value="TreeGrafter"/>
</dbReference>
<sequence>MSESRDAGSRTLSRGLAILRLFDDEHPELTQSEIAESLDLPLPTVHRLCATLVAEGFLARPAGTRRLRLGPQIVRMVGPLIEGMGMSEAARAILRRLAEQTGETANLATLVGNEVVYLDSAPGRHLLSPRAEPGLRVPAHCTALGKCLLAQLPDEEVLKLVGKGPYERLTDATHTTWPQLGKALGEVREDGISRSFEEYEVGLVSFAVALPAAPDGTLFGISVSLPTSRAGQQSEIEQRLRAATAVLRRR</sequence>
<dbReference type="Pfam" id="PF09339">
    <property type="entry name" value="HTH_IclR"/>
    <property type="match status" value="1"/>
</dbReference>
<dbReference type="RefSeq" id="WP_078543741.1">
    <property type="nucleotide sequence ID" value="NZ_CP029188.1"/>
</dbReference>
<dbReference type="InterPro" id="IPR029016">
    <property type="entry name" value="GAF-like_dom_sf"/>
</dbReference>
<dbReference type="SUPFAM" id="SSF55781">
    <property type="entry name" value="GAF domain-like"/>
    <property type="match status" value="1"/>
</dbReference>
<dbReference type="PROSITE" id="PS51077">
    <property type="entry name" value="HTH_ICLR"/>
    <property type="match status" value="1"/>
</dbReference>
<dbReference type="OrthoDB" id="60629at2"/>
<dbReference type="InterPro" id="IPR036390">
    <property type="entry name" value="WH_DNA-bd_sf"/>
</dbReference>
<dbReference type="EMBL" id="CP029188">
    <property type="protein sequence ID" value="AWI29553.1"/>
    <property type="molecule type" value="Genomic_DNA"/>
</dbReference>
<keyword evidence="1" id="KW-0805">Transcription regulation</keyword>
<protein>
    <submittedName>
        <fullName evidence="6">IclR family transcriptional regulator</fullName>
    </submittedName>
</protein>
<evidence type="ECO:0000256" key="1">
    <source>
        <dbReference type="ARBA" id="ARBA00023015"/>
    </source>
</evidence>
<dbReference type="InterPro" id="IPR014757">
    <property type="entry name" value="Tscrpt_reg_IclR_C"/>
</dbReference>
<feature type="domain" description="HTH iclR-type" evidence="4">
    <location>
        <begin position="9"/>
        <end position="71"/>
    </location>
</feature>
<evidence type="ECO:0000259" key="4">
    <source>
        <dbReference type="PROSITE" id="PS51077"/>
    </source>
</evidence>
<dbReference type="AlphaFoldDB" id="A0A2S1ST37"/>
<evidence type="ECO:0000313" key="7">
    <source>
        <dbReference type="Proteomes" id="UP000244900"/>
    </source>
</evidence>
<name>A0A2S1ST37_9ACTN</name>
<organism evidence="6 7">
    <name type="scientific">Streptomyces tirandamycinicus</name>
    <dbReference type="NCBI Taxonomy" id="2174846"/>
    <lineage>
        <taxon>Bacteria</taxon>
        <taxon>Bacillati</taxon>
        <taxon>Actinomycetota</taxon>
        <taxon>Actinomycetes</taxon>
        <taxon>Kitasatosporales</taxon>
        <taxon>Streptomycetaceae</taxon>
        <taxon>Streptomyces</taxon>
    </lineage>
</organism>
<dbReference type="SMART" id="SM00346">
    <property type="entry name" value="HTH_ICLR"/>
    <property type="match status" value="1"/>
</dbReference>
<dbReference type="Proteomes" id="UP000244900">
    <property type="component" value="Chromosome"/>
</dbReference>
<dbReference type="PROSITE" id="PS51078">
    <property type="entry name" value="ICLR_ED"/>
    <property type="match status" value="1"/>
</dbReference>
<dbReference type="InterPro" id="IPR050707">
    <property type="entry name" value="HTH_MetabolicPath_Reg"/>
</dbReference>
<keyword evidence="2" id="KW-0238">DNA-binding</keyword>
<dbReference type="Gene3D" id="1.10.10.10">
    <property type="entry name" value="Winged helix-like DNA-binding domain superfamily/Winged helix DNA-binding domain"/>
    <property type="match status" value="1"/>
</dbReference>
<keyword evidence="3" id="KW-0804">Transcription</keyword>